<dbReference type="Proteomes" id="UP000327157">
    <property type="component" value="Chromosome 1"/>
</dbReference>
<evidence type="ECO:0000313" key="1">
    <source>
        <dbReference type="EMBL" id="KAB2597182.1"/>
    </source>
</evidence>
<name>A0A5N5F7M7_9ROSA</name>
<evidence type="ECO:0000313" key="2">
    <source>
        <dbReference type="Proteomes" id="UP000327157"/>
    </source>
</evidence>
<sequence>MICQLRVAYKNEFEGKAQLRRHLRERFTMVEKASGDQQAMTKAHEVEVNGELEMEHKAKVEAKLVLEMSIVKVKQIQCREAELMEDAYVEALQQTRDENESELPKIHATFQYIYELKYSEGYDRGYIGWDAHGIMVEDEISKLESFDDTRSGSHPGKIQKSAHLPVLTL</sequence>
<comment type="caution">
    <text evidence="1">The sequence shown here is derived from an EMBL/GenBank/DDBJ whole genome shotgun (WGS) entry which is preliminary data.</text>
</comment>
<reference evidence="2" key="2">
    <citation type="submission" date="2019-10" db="EMBL/GenBank/DDBJ databases">
        <title>A de novo genome assembly of a pear dwarfing rootstock.</title>
        <authorList>
            <person name="Wang F."/>
            <person name="Wang J."/>
            <person name="Li S."/>
            <person name="Zhang Y."/>
            <person name="Fang M."/>
            <person name="Ma L."/>
            <person name="Zhao Y."/>
            <person name="Jiang S."/>
        </authorList>
    </citation>
    <scope>NUCLEOTIDE SEQUENCE [LARGE SCALE GENOMIC DNA]</scope>
</reference>
<dbReference type="AlphaFoldDB" id="A0A5N5F7M7"/>
<keyword evidence="2" id="KW-1185">Reference proteome</keyword>
<proteinExistence type="predicted"/>
<reference evidence="1 2" key="1">
    <citation type="submission" date="2019-09" db="EMBL/GenBank/DDBJ databases">
        <authorList>
            <person name="Ou C."/>
        </authorList>
    </citation>
    <scope>NUCLEOTIDE SEQUENCE [LARGE SCALE GENOMIC DNA]</scope>
    <source>
        <strain evidence="1">S2</strain>
        <tissue evidence="1">Leaf</tissue>
    </source>
</reference>
<protein>
    <submittedName>
        <fullName evidence="1">Uncharacterized protein</fullName>
    </submittedName>
</protein>
<reference evidence="1 2" key="3">
    <citation type="submission" date="2019-11" db="EMBL/GenBank/DDBJ databases">
        <title>A de novo genome assembly of a pear dwarfing rootstock.</title>
        <authorList>
            <person name="Wang F."/>
            <person name="Wang J."/>
            <person name="Li S."/>
            <person name="Zhang Y."/>
            <person name="Fang M."/>
            <person name="Ma L."/>
            <person name="Zhao Y."/>
            <person name="Jiang S."/>
        </authorList>
    </citation>
    <scope>NUCLEOTIDE SEQUENCE [LARGE SCALE GENOMIC DNA]</scope>
    <source>
        <strain evidence="1">S2</strain>
        <tissue evidence="1">Leaf</tissue>
    </source>
</reference>
<organism evidence="1 2">
    <name type="scientific">Pyrus ussuriensis x Pyrus communis</name>
    <dbReference type="NCBI Taxonomy" id="2448454"/>
    <lineage>
        <taxon>Eukaryota</taxon>
        <taxon>Viridiplantae</taxon>
        <taxon>Streptophyta</taxon>
        <taxon>Embryophyta</taxon>
        <taxon>Tracheophyta</taxon>
        <taxon>Spermatophyta</taxon>
        <taxon>Magnoliopsida</taxon>
        <taxon>eudicotyledons</taxon>
        <taxon>Gunneridae</taxon>
        <taxon>Pentapetalae</taxon>
        <taxon>rosids</taxon>
        <taxon>fabids</taxon>
        <taxon>Rosales</taxon>
        <taxon>Rosaceae</taxon>
        <taxon>Amygdaloideae</taxon>
        <taxon>Maleae</taxon>
        <taxon>Pyrus</taxon>
    </lineage>
</organism>
<gene>
    <name evidence="1" type="ORF">D8674_000102</name>
</gene>
<dbReference type="EMBL" id="SMOL01000768">
    <property type="protein sequence ID" value="KAB2597182.1"/>
    <property type="molecule type" value="Genomic_DNA"/>
</dbReference>
<accession>A0A5N5F7M7</accession>